<evidence type="ECO:0008006" key="5">
    <source>
        <dbReference type="Google" id="ProtNLM"/>
    </source>
</evidence>
<gene>
    <name evidence="3" type="ORF">GCM10023329_33800</name>
</gene>
<feature type="region of interest" description="Disordered" evidence="1">
    <location>
        <begin position="19"/>
        <end position="45"/>
    </location>
</feature>
<protein>
    <recommendedName>
        <fullName evidence="5">Lipoprotein CseA</fullName>
    </recommendedName>
</protein>
<comment type="caution">
    <text evidence="3">The sequence shown here is derived from an EMBL/GenBank/DDBJ whole genome shotgun (WGS) entry which is preliminary data.</text>
</comment>
<reference evidence="4" key="1">
    <citation type="journal article" date="2019" name="Int. J. Syst. Evol. Microbiol.">
        <title>The Global Catalogue of Microorganisms (GCM) 10K type strain sequencing project: providing services to taxonomists for standard genome sequencing and annotation.</title>
        <authorList>
            <consortium name="The Broad Institute Genomics Platform"/>
            <consortium name="The Broad Institute Genome Sequencing Center for Infectious Disease"/>
            <person name="Wu L."/>
            <person name="Ma J."/>
        </authorList>
    </citation>
    <scope>NUCLEOTIDE SEQUENCE [LARGE SCALE GENOMIC DNA]</scope>
    <source>
        <strain evidence="4">JCM 18324</strain>
    </source>
</reference>
<keyword evidence="4" id="KW-1185">Reference proteome</keyword>
<name>A0ABP9AK43_9ACTN</name>
<accession>A0ABP9AK43</accession>
<dbReference type="EMBL" id="BAABJV010000008">
    <property type="protein sequence ID" value="GAA4781500.1"/>
    <property type="molecule type" value="Genomic_DNA"/>
</dbReference>
<evidence type="ECO:0000313" key="3">
    <source>
        <dbReference type="EMBL" id="GAA4781500.1"/>
    </source>
</evidence>
<keyword evidence="2" id="KW-0732">Signal</keyword>
<organism evidence="3 4">
    <name type="scientific">Streptomyces sanyensis</name>
    <dbReference type="NCBI Taxonomy" id="568869"/>
    <lineage>
        <taxon>Bacteria</taxon>
        <taxon>Bacillati</taxon>
        <taxon>Actinomycetota</taxon>
        <taxon>Actinomycetes</taxon>
        <taxon>Kitasatosporales</taxon>
        <taxon>Streptomycetaceae</taxon>
        <taxon>Streptomyces</taxon>
    </lineage>
</organism>
<evidence type="ECO:0000313" key="4">
    <source>
        <dbReference type="Proteomes" id="UP001501147"/>
    </source>
</evidence>
<evidence type="ECO:0000256" key="2">
    <source>
        <dbReference type="SAM" id="SignalP"/>
    </source>
</evidence>
<feature type="signal peptide" evidence="2">
    <location>
        <begin position="1"/>
        <end position="17"/>
    </location>
</feature>
<feature type="chain" id="PRO_5045833601" description="Lipoprotein CseA" evidence="2">
    <location>
        <begin position="18"/>
        <end position="204"/>
    </location>
</feature>
<sequence length="204" mass="20809">MVTALVALAVLAAGCSAGGSGLQDEGEAPDAPTKGTPSPGPSSSTGLFAQAVDAAALLKADPEVSARVKADLRPCAADSYPVDTSYGMLTGGSSPDVVVNVMTCGDAVGLATYVYRADGGRYENVFAVEEPAVYAAIDRGDLVVTKQVYASGDPVAEPSGEEVTTYRWSAGKFAQEYWVRNEYSRSVGGGEGVASAETPTPAED</sequence>
<feature type="compositionally biased region" description="Low complexity" evidence="1">
    <location>
        <begin position="32"/>
        <end position="45"/>
    </location>
</feature>
<dbReference type="Proteomes" id="UP001501147">
    <property type="component" value="Unassembled WGS sequence"/>
</dbReference>
<evidence type="ECO:0000256" key="1">
    <source>
        <dbReference type="SAM" id="MobiDB-lite"/>
    </source>
</evidence>
<proteinExistence type="predicted"/>